<dbReference type="EMBL" id="CAJVQA010075007">
    <property type="protein sequence ID" value="CAG8835019.1"/>
    <property type="molecule type" value="Genomic_DNA"/>
</dbReference>
<sequence>QVESESLTRQYPFIIGLGNKQNTPTSVNNEQSFPDLSFCLPKIFF</sequence>
<dbReference type="AlphaFoldDB" id="A0A9N9KL91"/>
<gene>
    <name evidence="1" type="ORF">CPELLU_LOCUS21185</name>
</gene>
<evidence type="ECO:0000313" key="2">
    <source>
        <dbReference type="Proteomes" id="UP000789759"/>
    </source>
</evidence>
<protein>
    <submittedName>
        <fullName evidence="1">23492_t:CDS:1</fullName>
    </submittedName>
</protein>
<dbReference type="Proteomes" id="UP000789759">
    <property type="component" value="Unassembled WGS sequence"/>
</dbReference>
<reference evidence="1" key="1">
    <citation type="submission" date="2021-06" db="EMBL/GenBank/DDBJ databases">
        <authorList>
            <person name="Kallberg Y."/>
            <person name="Tangrot J."/>
            <person name="Rosling A."/>
        </authorList>
    </citation>
    <scope>NUCLEOTIDE SEQUENCE</scope>
    <source>
        <strain evidence="1">FL966</strain>
    </source>
</reference>
<keyword evidence="2" id="KW-1185">Reference proteome</keyword>
<evidence type="ECO:0000313" key="1">
    <source>
        <dbReference type="EMBL" id="CAG8835019.1"/>
    </source>
</evidence>
<comment type="caution">
    <text evidence="1">The sequence shown here is derived from an EMBL/GenBank/DDBJ whole genome shotgun (WGS) entry which is preliminary data.</text>
</comment>
<feature type="non-terminal residue" evidence="1">
    <location>
        <position position="1"/>
    </location>
</feature>
<feature type="non-terminal residue" evidence="1">
    <location>
        <position position="45"/>
    </location>
</feature>
<organism evidence="1 2">
    <name type="scientific">Cetraspora pellucida</name>
    <dbReference type="NCBI Taxonomy" id="1433469"/>
    <lineage>
        <taxon>Eukaryota</taxon>
        <taxon>Fungi</taxon>
        <taxon>Fungi incertae sedis</taxon>
        <taxon>Mucoromycota</taxon>
        <taxon>Glomeromycotina</taxon>
        <taxon>Glomeromycetes</taxon>
        <taxon>Diversisporales</taxon>
        <taxon>Gigasporaceae</taxon>
        <taxon>Cetraspora</taxon>
    </lineage>
</organism>
<dbReference type="OrthoDB" id="2470478at2759"/>
<name>A0A9N9KL91_9GLOM</name>
<accession>A0A9N9KL91</accession>
<proteinExistence type="predicted"/>